<comment type="cofactor">
    <cofactor evidence="1">
        <name>Zn(2+)</name>
        <dbReference type="ChEBI" id="CHEBI:29105"/>
    </cofactor>
</comment>
<dbReference type="EC" id="3.4.13.19" evidence="1"/>
<dbReference type="PROSITE" id="PS00869">
    <property type="entry name" value="RENAL_DIPEPTIDASE_1"/>
    <property type="match status" value="1"/>
</dbReference>
<feature type="region of interest" description="Disordered" evidence="2">
    <location>
        <begin position="1"/>
        <end position="37"/>
    </location>
</feature>
<dbReference type="EMBL" id="KL198033">
    <property type="protein sequence ID" value="KDQ15242.1"/>
    <property type="molecule type" value="Genomic_DNA"/>
</dbReference>
<dbReference type="PROSITE" id="PS51365">
    <property type="entry name" value="RENAL_DIPEPTIDASE_2"/>
    <property type="match status" value="1"/>
</dbReference>
<dbReference type="SUPFAM" id="SSF51556">
    <property type="entry name" value="Metallo-dependent hydrolases"/>
    <property type="match status" value="1"/>
</dbReference>
<keyword evidence="5" id="KW-1185">Reference proteome</keyword>
<dbReference type="GO" id="GO:0006508">
    <property type="term" value="P:proteolysis"/>
    <property type="evidence" value="ECO:0007669"/>
    <property type="project" value="UniProtKB-KW"/>
</dbReference>
<protein>
    <recommendedName>
        <fullName evidence="1">Dipeptidase</fullName>
        <ecNumber evidence="1">3.4.13.19</ecNumber>
    </recommendedName>
</protein>
<proteinExistence type="inferred from homology"/>
<dbReference type="AlphaFoldDB" id="A0A067MTQ9"/>
<keyword evidence="3" id="KW-1133">Transmembrane helix</keyword>
<evidence type="ECO:0000256" key="1">
    <source>
        <dbReference type="RuleBase" id="RU341113"/>
    </source>
</evidence>
<dbReference type="HOGENOM" id="CLU_031404_4_0_1"/>
<dbReference type="InterPro" id="IPR000180">
    <property type="entry name" value="Dipep_AS"/>
</dbReference>
<dbReference type="Gene3D" id="3.20.20.140">
    <property type="entry name" value="Metal-dependent hydrolases"/>
    <property type="match status" value="1"/>
</dbReference>
<evidence type="ECO:0000313" key="5">
    <source>
        <dbReference type="Proteomes" id="UP000027195"/>
    </source>
</evidence>
<evidence type="ECO:0000313" key="4">
    <source>
        <dbReference type="EMBL" id="KDQ15242.1"/>
    </source>
</evidence>
<dbReference type="InterPro" id="IPR032466">
    <property type="entry name" value="Metal_Hydrolase"/>
</dbReference>
<dbReference type="InterPro" id="IPR008257">
    <property type="entry name" value="Pept_M19"/>
</dbReference>
<name>A0A067MTQ9_BOTB1</name>
<keyword evidence="1" id="KW-0862">Zinc</keyword>
<keyword evidence="3" id="KW-0812">Transmembrane</keyword>
<accession>A0A067MTQ9</accession>
<dbReference type="CDD" id="cd01301">
    <property type="entry name" value="rDP_like"/>
    <property type="match status" value="1"/>
</dbReference>
<keyword evidence="1" id="KW-0378">Hydrolase</keyword>
<keyword evidence="3" id="KW-0472">Membrane</keyword>
<sequence>MATTRETQPLLRNGNGTHPVPANGDDDPSELADPADPPLVSTRQLTLAGVLTFAFILTGALLFHFVPDHAPLRFPRDPERAALEILERTPVIDGHIDLPELVRWTYRDDIHAFDLHGRMPGHVDIPRLRAGKAGAFFWSVYVSCPAGAGYDEGVNFTKPSYRVRDTLEQIDVTRLLIDKYSDTFELAHGVNEIKDAIYRGKIAGLIGVEGGHQLGNSLGVLRTYYSLGVRYMTLTHSCSNAFADSAGIFETPPPVHGGLSPLGKTLIGEMNRLGMLVDLSHTADTTAIQALRVSEAPVIWSHSSARGVWDVPRNVPDEILEMIGEEKGKKDAVVMVNFAPGFVAAPGNATVAAVADHVDHIARVAGKRHVGIGSDYDGIGSTPEGLEDVSKYPKLFAELYRRGWNAEELGGLAGGNFLRVFKGAEEVAERLRGEGAKPVMDIYEHRTDL</sequence>
<dbReference type="PANTHER" id="PTHR10443:SF12">
    <property type="entry name" value="DIPEPTIDASE"/>
    <property type="match status" value="1"/>
</dbReference>
<keyword evidence="1" id="KW-0645">Protease</keyword>
<dbReference type="STRING" id="930990.A0A067MTQ9"/>
<evidence type="ECO:0000256" key="3">
    <source>
        <dbReference type="SAM" id="Phobius"/>
    </source>
</evidence>
<gene>
    <name evidence="4" type="ORF">BOTBODRAFT_108977</name>
</gene>
<evidence type="ECO:0000256" key="2">
    <source>
        <dbReference type="SAM" id="MobiDB-lite"/>
    </source>
</evidence>
<keyword evidence="1" id="KW-0224">Dipeptidase</keyword>
<dbReference type="PANTHER" id="PTHR10443">
    <property type="entry name" value="MICROSOMAL DIPEPTIDASE"/>
    <property type="match status" value="1"/>
</dbReference>
<keyword evidence="1" id="KW-0479">Metal-binding</keyword>
<reference evidence="5" key="1">
    <citation type="journal article" date="2014" name="Proc. Natl. Acad. Sci. U.S.A.">
        <title>Extensive sampling of basidiomycete genomes demonstrates inadequacy of the white-rot/brown-rot paradigm for wood decay fungi.</title>
        <authorList>
            <person name="Riley R."/>
            <person name="Salamov A.A."/>
            <person name="Brown D.W."/>
            <person name="Nagy L.G."/>
            <person name="Floudas D."/>
            <person name="Held B.W."/>
            <person name="Levasseur A."/>
            <person name="Lombard V."/>
            <person name="Morin E."/>
            <person name="Otillar R."/>
            <person name="Lindquist E.A."/>
            <person name="Sun H."/>
            <person name="LaButti K.M."/>
            <person name="Schmutz J."/>
            <person name="Jabbour D."/>
            <person name="Luo H."/>
            <person name="Baker S.E."/>
            <person name="Pisabarro A.G."/>
            <person name="Walton J.D."/>
            <person name="Blanchette R.A."/>
            <person name="Henrissat B."/>
            <person name="Martin F."/>
            <person name="Cullen D."/>
            <person name="Hibbett D.S."/>
            <person name="Grigoriev I.V."/>
        </authorList>
    </citation>
    <scope>NUCLEOTIDE SEQUENCE [LARGE SCALE GENOMIC DNA]</scope>
    <source>
        <strain evidence="5">FD-172 SS1</strain>
    </source>
</reference>
<organism evidence="4 5">
    <name type="scientific">Botryobasidium botryosum (strain FD-172 SS1)</name>
    <dbReference type="NCBI Taxonomy" id="930990"/>
    <lineage>
        <taxon>Eukaryota</taxon>
        <taxon>Fungi</taxon>
        <taxon>Dikarya</taxon>
        <taxon>Basidiomycota</taxon>
        <taxon>Agaricomycotina</taxon>
        <taxon>Agaricomycetes</taxon>
        <taxon>Cantharellales</taxon>
        <taxon>Botryobasidiaceae</taxon>
        <taxon>Botryobasidium</taxon>
    </lineage>
</organism>
<dbReference type="Proteomes" id="UP000027195">
    <property type="component" value="Unassembled WGS sequence"/>
</dbReference>
<dbReference type="GO" id="GO:0070573">
    <property type="term" value="F:metallodipeptidase activity"/>
    <property type="evidence" value="ECO:0007669"/>
    <property type="project" value="InterPro"/>
</dbReference>
<dbReference type="GO" id="GO:0046872">
    <property type="term" value="F:metal ion binding"/>
    <property type="evidence" value="ECO:0007669"/>
    <property type="project" value="UniProtKB-UniRule"/>
</dbReference>
<dbReference type="OrthoDB" id="445695at2759"/>
<dbReference type="InParanoid" id="A0A067MTQ9"/>
<comment type="similarity">
    <text evidence="1">Belongs to the metallo-dependent hydrolases superfamily. Peptidase M19 family.</text>
</comment>
<dbReference type="Pfam" id="PF01244">
    <property type="entry name" value="Peptidase_M19"/>
    <property type="match status" value="1"/>
</dbReference>
<comment type="catalytic activity">
    <reaction evidence="1">
        <text>an L-aminoacyl-L-amino acid + H2O = 2 an L-alpha-amino acid</text>
        <dbReference type="Rhea" id="RHEA:48940"/>
        <dbReference type="ChEBI" id="CHEBI:15377"/>
        <dbReference type="ChEBI" id="CHEBI:59869"/>
        <dbReference type="ChEBI" id="CHEBI:77460"/>
        <dbReference type="EC" id="3.4.13.19"/>
    </reaction>
</comment>
<feature type="transmembrane region" description="Helical" evidence="3">
    <location>
        <begin position="45"/>
        <end position="66"/>
    </location>
</feature>
<keyword evidence="1" id="KW-0482">Metalloprotease</keyword>